<dbReference type="EMBL" id="CAJNIZ010028236">
    <property type="protein sequence ID" value="CAE7506385.1"/>
    <property type="molecule type" value="Genomic_DNA"/>
</dbReference>
<dbReference type="Pfam" id="PF23195">
    <property type="entry name" value="UBQLN1"/>
    <property type="match status" value="1"/>
</dbReference>
<gene>
    <name evidence="1" type="primary">kif1</name>
    <name evidence="1" type="ORF">SPIL2461_LOCUS13131</name>
</gene>
<accession>A0A812T6C1</accession>
<dbReference type="OrthoDB" id="422418at2759"/>
<evidence type="ECO:0000313" key="2">
    <source>
        <dbReference type="Proteomes" id="UP000649617"/>
    </source>
</evidence>
<comment type="caution">
    <text evidence="1">The sequence shown here is derived from an EMBL/GenBank/DDBJ whole genome shotgun (WGS) entry which is preliminary data.</text>
</comment>
<proteinExistence type="predicted"/>
<organism evidence="1 2">
    <name type="scientific">Symbiodinium pilosum</name>
    <name type="common">Dinoflagellate</name>
    <dbReference type="NCBI Taxonomy" id="2952"/>
    <lineage>
        <taxon>Eukaryota</taxon>
        <taxon>Sar</taxon>
        <taxon>Alveolata</taxon>
        <taxon>Dinophyceae</taxon>
        <taxon>Suessiales</taxon>
        <taxon>Symbiodiniaceae</taxon>
        <taxon>Symbiodinium</taxon>
    </lineage>
</organism>
<evidence type="ECO:0000313" key="1">
    <source>
        <dbReference type="EMBL" id="CAE7506385.1"/>
    </source>
</evidence>
<dbReference type="AlphaFoldDB" id="A0A812T6C1"/>
<keyword evidence="2" id="KW-1185">Reference proteome</keyword>
<name>A0A812T6C1_SYMPI</name>
<protein>
    <submittedName>
        <fullName evidence="1">Kif1 protein</fullName>
    </submittedName>
</protein>
<dbReference type="Proteomes" id="UP000649617">
    <property type="component" value="Unassembled WGS sequence"/>
</dbReference>
<reference evidence="1" key="1">
    <citation type="submission" date="2021-02" db="EMBL/GenBank/DDBJ databases">
        <authorList>
            <person name="Dougan E. K."/>
            <person name="Rhodes N."/>
            <person name="Thang M."/>
            <person name="Chan C."/>
        </authorList>
    </citation>
    <scope>NUCLEOTIDE SEQUENCE</scope>
</reference>
<sequence length="113" mass="12475">MEVFQSFGRGERVDPEALHEMTQTAGHMDQDLMQVRGRVEDFASDPELLAKVIQGNSLIQQLAAMNPMAAQVINSPEALQKIFSPEMLDVLKEGRKPGEAMIESILGSSQAYE</sequence>